<keyword evidence="1" id="KW-0812">Transmembrane</keyword>
<sequence length="334" mass="36838">MPSNLRNYPSMDSLFFFGGIGIVAIALTDFIYTTLSCNGSGYLSTGLNRLLGKLLVPHSDGMRNWTGVIHLVASLLMWIILLLAGGFLVYLSDDEMVVRAATKVPATASERAYYTAFVFSTLGIGDYAPGNSMGRHVTAVYSLLGFGVLTTAITYILSVTGAVTQKKNLATFISGMGQTPSELLAYFTTDPDGTLFSGRIDDLVNQLNSHLNDHLSYPIVHYFHSNRGAWSAVIQLAALYECLVALRIRYRANPEVLAHADRLERSFAYFLEVAHIPDKLRMEDDGQHVQLRQQWMKEVMETPGYSPPTNENSRALGAVLRQGGYGWADVYSKD</sequence>
<dbReference type="Pfam" id="PF07885">
    <property type="entry name" value="Ion_trans_2"/>
    <property type="match status" value="1"/>
</dbReference>
<evidence type="ECO:0000313" key="3">
    <source>
        <dbReference type="EMBL" id="PHK99201.1"/>
    </source>
</evidence>
<organism evidence="3 4">
    <name type="scientific">Neolewinella marina</name>
    <dbReference type="NCBI Taxonomy" id="438751"/>
    <lineage>
        <taxon>Bacteria</taxon>
        <taxon>Pseudomonadati</taxon>
        <taxon>Bacteroidota</taxon>
        <taxon>Saprospiria</taxon>
        <taxon>Saprospirales</taxon>
        <taxon>Lewinellaceae</taxon>
        <taxon>Neolewinella</taxon>
    </lineage>
</organism>
<comment type="caution">
    <text evidence="3">The sequence shown here is derived from an EMBL/GenBank/DDBJ whole genome shotgun (WGS) entry which is preliminary data.</text>
</comment>
<proteinExistence type="predicted"/>
<feature type="transmembrane region" description="Helical" evidence="1">
    <location>
        <begin position="140"/>
        <end position="163"/>
    </location>
</feature>
<protein>
    <recommendedName>
        <fullName evidence="2">Potassium channel domain-containing protein</fullName>
    </recommendedName>
</protein>
<feature type="transmembrane region" description="Helical" evidence="1">
    <location>
        <begin position="12"/>
        <end position="32"/>
    </location>
</feature>
<dbReference type="Proteomes" id="UP000226437">
    <property type="component" value="Unassembled WGS sequence"/>
</dbReference>
<evidence type="ECO:0000313" key="4">
    <source>
        <dbReference type="Proteomes" id="UP000226437"/>
    </source>
</evidence>
<dbReference type="AlphaFoldDB" id="A0A2G0CGW0"/>
<feature type="domain" description="Potassium channel" evidence="2">
    <location>
        <begin position="78"/>
        <end position="159"/>
    </location>
</feature>
<accession>A0A2G0CGW0</accession>
<reference evidence="3 4" key="1">
    <citation type="submission" date="2017-10" db="EMBL/GenBank/DDBJ databases">
        <title>The draft genome sequence of Lewinella marina KCTC 32374.</title>
        <authorList>
            <person name="Wang K."/>
        </authorList>
    </citation>
    <scope>NUCLEOTIDE SEQUENCE [LARGE SCALE GENOMIC DNA]</scope>
    <source>
        <strain evidence="3 4">MKG-38</strain>
    </source>
</reference>
<evidence type="ECO:0000259" key="2">
    <source>
        <dbReference type="Pfam" id="PF07885"/>
    </source>
</evidence>
<gene>
    <name evidence="3" type="ORF">CGL56_07010</name>
</gene>
<feature type="transmembrane region" description="Helical" evidence="1">
    <location>
        <begin position="68"/>
        <end position="91"/>
    </location>
</feature>
<keyword evidence="1" id="KW-0472">Membrane</keyword>
<name>A0A2G0CGW0_9BACT</name>
<dbReference type="OrthoDB" id="3422146at2"/>
<keyword evidence="1" id="KW-1133">Transmembrane helix</keyword>
<feature type="transmembrane region" description="Helical" evidence="1">
    <location>
        <begin position="112"/>
        <end position="128"/>
    </location>
</feature>
<dbReference type="SUPFAM" id="SSF81324">
    <property type="entry name" value="Voltage-gated potassium channels"/>
    <property type="match status" value="1"/>
</dbReference>
<dbReference type="Gene3D" id="1.10.287.70">
    <property type="match status" value="1"/>
</dbReference>
<evidence type="ECO:0000256" key="1">
    <source>
        <dbReference type="SAM" id="Phobius"/>
    </source>
</evidence>
<dbReference type="InterPro" id="IPR013099">
    <property type="entry name" value="K_chnl_dom"/>
</dbReference>
<keyword evidence="4" id="KW-1185">Reference proteome</keyword>
<dbReference type="EMBL" id="PDLO01000002">
    <property type="protein sequence ID" value="PHK99201.1"/>
    <property type="molecule type" value="Genomic_DNA"/>
</dbReference>